<dbReference type="InterPro" id="IPR044730">
    <property type="entry name" value="RNase_H-like_dom_plant"/>
</dbReference>
<dbReference type="EMBL" id="JBJUIK010000016">
    <property type="protein sequence ID" value="KAL3500598.1"/>
    <property type="molecule type" value="Genomic_DNA"/>
</dbReference>
<dbReference type="InterPro" id="IPR002156">
    <property type="entry name" value="RNaseH_domain"/>
</dbReference>
<dbReference type="Gene3D" id="3.30.420.10">
    <property type="entry name" value="Ribonuclease H-like superfamily/Ribonuclease H"/>
    <property type="match status" value="1"/>
</dbReference>
<evidence type="ECO:0000259" key="1">
    <source>
        <dbReference type="Pfam" id="PF13456"/>
    </source>
</evidence>
<comment type="caution">
    <text evidence="2">The sequence shown here is derived from an EMBL/GenBank/DDBJ whole genome shotgun (WGS) entry which is preliminary data.</text>
</comment>
<feature type="domain" description="RNase H type-1" evidence="1">
    <location>
        <begin position="13"/>
        <end position="92"/>
    </location>
</feature>
<dbReference type="Proteomes" id="UP001630127">
    <property type="component" value="Unassembled WGS sequence"/>
</dbReference>
<dbReference type="CDD" id="cd06222">
    <property type="entry name" value="RNase_H_like"/>
    <property type="match status" value="1"/>
</dbReference>
<protein>
    <recommendedName>
        <fullName evidence="1">RNase H type-1 domain-containing protein</fullName>
    </recommendedName>
</protein>
<dbReference type="InterPro" id="IPR036397">
    <property type="entry name" value="RNaseH_sf"/>
</dbReference>
<evidence type="ECO:0000313" key="2">
    <source>
        <dbReference type="EMBL" id="KAL3500598.1"/>
    </source>
</evidence>
<organism evidence="2 3">
    <name type="scientific">Cinchona calisaya</name>
    <dbReference type="NCBI Taxonomy" id="153742"/>
    <lineage>
        <taxon>Eukaryota</taxon>
        <taxon>Viridiplantae</taxon>
        <taxon>Streptophyta</taxon>
        <taxon>Embryophyta</taxon>
        <taxon>Tracheophyta</taxon>
        <taxon>Spermatophyta</taxon>
        <taxon>Magnoliopsida</taxon>
        <taxon>eudicotyledons</taxon>
        <taxon>Gunneridae</taxon>
        <taxon>Pentapetalae</taxon>
        <taxon>asterids</taxon>
        <taxon>lamiids</taxon>
        <taxon>Gentianales</taxon>
        <taxon>Rubiaceae</taxon>
        <taxon>Cinchonoideae</taxon>
        <taxon>Cinchoneae</taxon>
        <taxon>Cinchona</taxon>
    </lineage>
</organism>
<dbReference type="PANTHER" id="PTHR47723:SF19">
    <property type="entry name" value="POLYNUCLEOTIDYL TRANSFERASE, RIBONUCLEASE H-LIKE SUPERFAMILY PROTEIN"/>
    <property type="match status" value="1"/>
</dbReference>
<reference evidence="2 3" key="1">
    <citation type="submission" date="2024-11" db="EMBL/GenBank/DDBJ databases">
        <title>A near-complete genome assembly of Cinchona calisaya.</title>
        <authorList>
            <person name="Lian D.C."/>
            <person name="Zhao X.W."/>
            <person name="Wei L."/>
        </authorList>
    </citation>
    <scope>NUCLEOTIDE SEQUENCE [LARGE SCALE GENOMIC DNA]</scope>
    <source>
        <tissue evidence="2">Nenye</tissue>
    </source>
</reference>
<sequence length="137" mass="15065">MFGIWGVASNILFELWGIRDGLELGISFNVICLEVEVNCQDLVTRLTENTCLLHNLSTLILDCRNLLSSFEKCKISHIYREGSRCAYGLAKLGSSSTVGRLAKLGSSSTCVFAILDHCPSSLNSILFEDARGVYFPP</sequence>
<gene>
    <name evidence="2" type="ORF">ACH5RR_039691</name>
</gene>
<evidence type="ECO:0000313" key="3">
    <source>
        <dbReference type="Proteomes" id="UP001630127"/>
    </source>
</evidence>
<keyword evidence="3" id="KW-1185">Reference proteome</keyword>
<dbReference type="PANTHER" id="PTHR47723">
    <property type="entry name" value="OS05G0353850 PROTEIN"/>
    <property type="match status" value="1"/>
</dbReference>
<proteinExistence type="predicted"/>
<accession>A0ABD2Y4K6</accession>
<dbReference type="Pfam" id="PF13456">
    <property type="entry name" value="RVT_3"/>
    <property type="match status" value="1"/>
</dbReference>
<name>A0ABD2Y4K6_9GENT</name>
<dbReference type="InterPro" id="IPR053151">
    <property type="entry name" value="RNase_H-like"/>
</dbReference>
<dbReference type="AlphaFoldDB" id="A0ABD2Y4K6"/>